<evidence type="ECO:0000313" key="15">
    <source>
        <dbReference type="Proteomes" id="UP000241769"/>
    </source>
</evidence>
<evidence type="ECO:0000256" key="10">
    <source>
        <dbReference type="ARBA" id="ARBA00023136"/>
    </source>
</evidence>
<evidence type="ECO:0000256" key="3">
    <source>
        <dbReference type="ARBA" id="ARBA00012201"/>
    </source>
</evidence>
<name>A0A2P6MWP7_9EUKA</name>
<feature type="transmembrane region" description="Helical" evidence="12">
    <location>
        <begin position="49"/>
        <end position="69"/>
    </location>
</feature>
<comment type="catalytic activity">
    <reaction evidence="1">
        <text>ATP = 3',5'-cyclic AMP + diphosphate</text>
        <dbReference type="Rhea" id="RHEA:15389"/>
        <dbReference type="ChEBI" id="CHEBI:30616"/>
        <dbReference type="ChEBI" id="CHEBI:33019"/>
        <dbReference type="ChEBI" id="CHEBI:58165"/>
        <dbReference type="EC" id="4.6.1.1"/>
    </reaction>
</comment>
<keyword evidence="5" id="KW-0479">Metal-binding</keyword>
<feature type="transmembrane region" description="Helical" evidence="12">
    <location>
        <begin position="508"/>
        <end position="527"/>
    </location>
</feature>
<keyword evidence="7" id="KW-0067">ATP-binding</keyword>
<dbReference type="SUPFAM" id="SSF55073">
    <property type="entry name" value="Nucleotide cyclase"/>
    <property type="match status" value="2"/>
</dbReference>
<keyword evidence="6" id="KW-0547">Nucleotide-binding</keyword>
<dbReference type="Pfam" id="PF00211">
    <property type="entry name" value="Guanylate_cyc"/>
    <property type="match status" value="2"/>
</dbReference>
<dbReference type="PANTHER" id="PTHR45627">
    <property type="entry name" value="ADENYLATE CYCLASE TYPE 1"/>
    <property type="match status" value="1"/>
</dbReference>
<dbReference type="InterPro" id="IPR001054">
    <property type="entry name" value="A/G_cyclase"/>
</dbReference>
<feature type="transmembrane region" description="Helical" evidence="12">
    <location>
        <begin position="547"/>
        <end position="568"/>
    </location>
</feature>
<evidence type="ECO:0000259" key="13">
    <source>
        <dbReference type="PROSITE" id="PS50125"/>
    </source>
</evidence>
<protein>
    <recommendedName>
        <fullName evidence="3">adenylate cyclase</fullName>
        <ecNumber evidence="3">4.6.1.1</ecNumber>
    </recommendedName>
</protein>
<keyword evidence="15" id="KW-1185">Reference proteome</keyword>
<evidence type="ECO:0000256" key="7">
    <source>
        <dbReference type="ARBA" id="ARBA00022840"/>
    </source>
</evidence>
<feature type="transmembrane region" description="Helical" evidence="12">
    <location>
        <begin position="476"/>
        <end position="496"/>
    </location>
</feature>
<feature type="transmembrane region" description="Helical" evidence="12">
    <location>
        <begin position="452"/>
        <end position="470"/>
    </location>
</feature>
<dbReference type="GO" id="GO:0005886">
    <property type="term" value="C:plasma membrane"/>
    <property type="evidence" value="ECO:0007669"/>
    <property type="project" value="TreeGrafter"/>
</dbReference>
<keyword evidence="9 12" id="KW-1133">Transmembrane helix</keyword>
<dbReference type="SMART" id="SM00044">
    <property type="entry name" value="CYCc"/>
    <property type="match status" value="2"/>
</dbReference>
<sequence length="830" mass="93825">MVNCSSEPAAHQMIGGPTNESLMIPAARHIVVISLSIFSTSLSFSKSMILLAANSVFIIHGLNLIWWAATPDDINWLETTLIVCHSIAISNAYCWDFKLVACNNFLTLLTTCIRVCLTSHRPAMEIAGDLVIFFVFLIGHGFFFSYALANRLQMLFFIELERTEKFQNVEAEYKQMISIVLNMLPGELARKVLENKSDTFHVQTKKEDVSMLILDLVGFTAISAIHSPTELLSFINALYSSMDELCVRTVGDSYICAGNITIPNEDHKNAILRLGIELLDLPLLRDNPLREVLSLRIGISCGWGIYGVTGHHRWHYDVSGPVFYEAECLEPICRPGTILVSQTFWEGISERDRYKHTMLQKRVKDRFDVTRDIQCIEIEGLSVRSDWVCVKRQSTTEDFLHQYQEQLRQRLLNHGEKFKMRWLDGTFVDADTEKTYRNASSMAIRKTTGSQSITSLMITVACIIFDYPYYTQSTPFLVWPWYIIGIMWPVMNMIFLRSVPTTPLIHSYIGFRSLWCITIFGPLWAISRYNESVLFRGAIYLANLSTTVMYGYPMGFLYLSSAFIAGIVGSAFNSNLYSQILTPNIVCVIVVIYHIAYQATSAVQEVKTLYENGQMAALSECIAQESSTQTDQLISMLLPDHIYRKLSVHHTQIAESYDECGCLFMSSPISEKFYDRLADLVFAVDRKIISLGLEKIKRVKNIFMVVTGLNGPAELDKLVELAFFFGESLQSLGQEKWYAGIAVGPCTGGVVGNSRVCFDMWGDTINTSSRMMSTADTNTIQATEMVAARLGEVYRTMYRGTIPIKGKGDMKTWTVEKKESVQVLPWTPRC</sequence>
<dbReference type="GO" id="GO:0007189">
    <property type="term" value="P:adenylate cyclase-activating G protein-coupled receptor signaling pathway"/>
    <property type="evidence" value="ECO:0007669"/>
    <property type="project" value="TreeGrafter"/>
</dbReference>
<evidence type="ECO:0000256" key="6">
    <source>
        <dbReference type="ARBA" id="ARBA00022741"/>
    </source>
</evidence>
<dbReference type="InParanoid" id="A0A2P6MWP7"/>
<evidence type="ECO:0000256" key="5">
    <source>
        <dbReference type="ARBA" id="ARBA00022723"/>
    </source>
</evidence>
<feature type="domain" description="Guanylate cyclase" evidence="13">
    <location>
        <begin position="210"/>
        <end position="330"/>
    </location>
</feature>
<dbReference type="FunCoup" id="A0A2P6MWP7">
    <property type="interactions" value="2"/>
</dbReference>
<dbReference type="GO" id="GO:0004016">
    <property type="term" value="F:adenylate cyclase activity"/>
    <property type="evidence" value="ECO:0007669"/>
    <property type="project" value="UniProtKB-EC"/>
</dbReference>
<gene>
    <name evidence="14" type="ORF">PROFUN_15430</name>
</gene>
<evidence type="ECO:0000256" key="8">
    <source>
        <dbReference type="ARBA" id="ARBA00022842"/>
    </source>
</evidence>
<keyword evidence="4 12" id="KW-0812">Transmembrane</keyword>
<dbReference type="InterPro" id="IPR029787">
    <property type="entry name" value="Nucleotide_cyclase"/>
</dbReference>
<dbReference type="STRING" id="1890364.A0A2P6MWP7"/>
<dbReference type="CDD" id="cd07302">
    <property type="entry name" value="CHD"/>
    <property type="match status" value="2"/>
</dbReference>
<evidence type="ECO:0000256" key="2">
    <source>
        <dbReference type="ARBA" id="ARBA00004141"/>
    </source>
</evidence>
<dbReference type="Proteomes" id="UP000241769">
    <property type="component" value="Unassembled WGS sequence"/>
</dbReference>
<dbReference type="EC" id="4.6.1.1" evidence="3"/>
<organism evidence="14 15">
    <name type="scientific">Planoprotostelium fungivorum</name>
    <dbReference type="NCBI Taxonomy" id="1890364"/>
    <lineage>
        <taxon>Eukaryota</taxon>
        <taxon>Amoebozoa</taxon>
        <taxon>Evosea</taxon>
        <taxon>Variosea</taxon>
        <taxon>Cavosteliida</taxon>
        <taxon>Cavosteliaceae</taxon>
        <taxon>Planoprotostelium</taxon>
    </lineage>
</organism>
<dbReference type="GO" id="GO:0009190">
    <property type="term" value="P:cyclic nucleotide biosynthetic process"/>
    <property type="evidence" value="ECO:0007669"/>
    <property type="project" value="InterPro"/>
</dbReference>
<feature type="transmembrane region" description="Helical" evidence="12">
    <location>
        <begin position="580"/>
        <end position="597"/>
    </location>
</feature>
<dbReference type="GO" id="GO:0035556">
    <property type="term" value="P:intracellular signal transduction"/>
    <property type="evidence" value="ECO:0007669"/>
    <property type="project" value="InterPro"/>
</dbReference>
<evidence type="ECO:0000256" key="1">
    <source>
        <dbReference type="ARBA" id="ARBA00001593"/>
    </source>
</evidence>
<dbReference type="Gene3D" id="3.30.70.1230">
    <property type="entry name" value="Nucleotide cyclase"/>
    <property type="match status" value="2"/>
</dbReference>
<evidence type="ECO:0000256" key="12">
    <source>
        <dbReference type="SAM" id="Phobius"/>
    </source>
</evidence>
<dbReference type="AlphaFoldDB" id="A0A2P6MWP7"/>
<dbReference type="EMBL" id="MDYQ01000348">
    <property type="protein sequence ID" value="PRP76140.1"/>
    <property type="molecule type" value="Genomic_DNA"/>
</dbReference>
<reference evidence="14 15" key="1">
    <citation type="journal article" date="2018" name="Genome Biol. Evol.">
        <title>Multiple Roots of Fruiting Body Formation in Amoebozoa.</title>
        <authorList>
            <person name="Hillmann F."/>
            <person name="Forbes G."/>
            <person name="Novohradska S."/>
            <person name="Ferling I."/>
            <person name="Riege K."/>
            <person name="Groth M."/>
            <person name="Westermann M."/>
            <person name="Marz M."/>
            <person name="Spaller T."/>
            <person name="Winckler T."/>
            <person name="Schaap P."/>
            <person name="Glockner G."/>
        </authorList>
    </citation>
    <scope>NUCLEOTIDE SEQUENCE [LARGE SCALE GENOMIC DNA]</scope>
    <source>
        <strain evidence="14 15">Jena</strain>
    </source>
</reference>
<keyword evidence="10 12" id="KW-0472">Membrane</keyword>
<dbReference type="PROSITE" id="PS50125">
    <property type="entry name" value="GUANYLATE_CYCLASE_2"/>
    <property type="match status" value="2"/>
</dbReference>
<comment type="caution">
    <text evidence="14">The sequence shown here is derived from an EMBL/GenBank/DDBJ whole genome shotgun (WGS) entry which is preliminary data.</text>
</comment>
<accession>A0A2P6MWP7</accession>
<dbReference type="OrthoDB" id="17090at2759"/>
<dbReference type="GO" id="GO:0046872">
    <property type="term" value="F:metal ion binding"/>
    <property type="evidence" value="ECO:0007669"/>
    <property type="project" value="UniProtKB-KW"/>
</dbReference>
<dbReference type="GO" id="GO:0005524">
    <property type="term" value="F:ATP binding"/>
    <property type="evidence" value="ECO:0007669"/>
    <property type="project" value="UniProtKB-KW"/>
</dbReference>
<keyword evidence="11" id="KW-0456">Lyase</keyword>
<keyword evidence="8" id="KW-0460">Magnesium</keyword>
<feature type="transmembrane region" description="Helical" evidence="12">
    <location>
        <begin position="130"/>
        <end position="149"/>
    </location>
</feature>
<evidence type="ECO:0000256" key="4">
    <source>
        <dbReference type="ARBA" id="ARBA00022692"/>
    </source>
</evidence>
<evidence type="ECO:0000313" key="14">
    <source>
        <dbReference type="EMBL" id="PRP76140.1"/>
    </source>
</evidence>
<dbReference type="PANTHER" id="PTHR45627:SF12">
    <property type="entry name" value="ADENYLATE CYCLASE TYPE 2"/>
    <property type="match status" value="1"/>
</dbReference>
<evidence type="ECO:0000256" key="11">
    <source>
        <dbReference type="ARBA" id="ARBA00023239"/>
    </source>
</evidence>
<evidence type="ECO:0000256" key="9">
    <source>
        <dbReference type="ARBA" id="ARBA00022989"/>
    </source>
</evidence>
<proteinExistence type="predicted"/>
<feature type="domain" description="Guanylate cyclase" evidence="13">
    <location>
        <begin position="647"/>
        <end position="772"/>
    </location>
</feature>
<comment type="subcellular location">
    <subcellularLocation>
        <location evidence="2">Membrane</location>
        <topology evidence="2">Multi-pass membrane protein</topology>
    </subcellularLocation>
</comment>